<keyword evidence="16" id="KW-1185">Reference proteome</keyword>
<comment type="catalytic activity">
    <reaction evidence="1">
        <text>(2R,3S)-3-isopropylmalate = (2S)-2-isopropylmalate</text>
        <dbReference type="Rhea" id="RHEA:32287"/>
        <dbReference type="ChEBI" id="CHEBI:1178"/>
        <dbReference type="ChEBI" id="CHEBI:35121"/>
        <dbReference type="EC" id="4.2.1.33"/>
    </reaction>
</comment>
<evidence type="ECO:0000256" key="1">
    <source>
        <dbReference type="ARBA" id="ARBA00000491"/>
    </source>
</evidence>
<evidence type="ECO:0000256" key="8">
    <source>
        <dbReference type="ARBA" id="ARBA00022430"/>
    </source>
</evidence>
<evidence type="ECO:0000313" key="16">
    <source>
        <dbReference type="Proteomes" id="UP000236520"/>
    </source>
</evidence>
<dbReference type="GO" id="GO:0003861">
    <property type="term" value="F:3-isopropylmalate dehydratase activity"/>
    <property type="evidence" value="ECO:0007669"/>
    <property type="project" value="UniProtKB-EC"/>
</dbReference>
<comment type="pathway">
    <text evidence="3">Amino-acid biosynthesis; L-leucine biosynthesis; L-leucine from 3-methyl-2-oxobutanoate: step 2/4.</text>
</comment>
<protein>
    <recommendedName>
        <fullName evidence="7">3-isopropylmalate dehydratase small subunit</fullName>
        <ecNumber evidence="6">4.2.1.33</ecNumber>
    </recommendedName>
    <alternativeName>
        <fullName evidence="12">Alpha-IPM isomerase</fullName>
    </alternativeName>
    <alternativeName>
        <fullName evidence="13">Isopropylmalate isomerase</fullName>
    </alternativeName>
</protein>
<dbReference type="Gene3D" id="3.20.19.10">
    <property type="entry name" value="Aconitase, domain 4"/>
    <property type="match status" value="1"/>
</dbReference>
<dbReference type="InterPro" id="IPR000573">
    <property type="entry name" value="AconitaseA/IPMdHydase_ssu_swvl"/>
</dbReference>
<feature type="domain" description="Aconitase A/isopropylmalate dehydratase small subunit swivel" evidence="14">
    <location>
        <begin position="25"/>
        <end position="122"/>
    </location>
</feature>
<evidence type="ECO:0000256" key="6">
    <source>
        <dbReference type="ARBA" id="ARBA00011998"/>
    </source>
</evidence>
<dbReference type="CDD" id="cd01577">
    <property type="entry name" value="IPMI_Swivel"/>
    <property type="match status" value="1"/>
</dbReference>
<dbReference type="Pfam" id="PF00694">
    <property type="entry name" value="Aconitase_C"/>
    <property type="match status" value="1"/>
</dbReference>
<keyword evidence="10" id="KW-0456">Lyase</keyword>
<evidence type="ECO:0000256" key="3">
    <source>
        <dbReference type="ARBA" id="ARBA00004729"/>
    </source>
</evidence>
<evidence type="ECO:0000313" key="15">
    <source>
        <dbReference type="EMBL" id="PNG89863.1"/>
    </source>
</evidence>
<organism evidence="15 16">
    <name type="scientific">Streptomyces malaysiensis</name>
    <dbReference type="NCBI Taxonomy" id="92644"/>
    <lineage>
        <taxon>Bacteria</taxon>
        <taxon>Bacillati</taxon>
        <taxon>Actinomycetota</taxon>
        <taxon>Actinomycetes</taxon>
        <taxon>Kitasatosporales</taxon>
        <taxon>Streptomycetaceae</taxon>
        <taxon>Streptomyces</taxon>
        <taxon>Streptomyces violaceusniger group</taxon>
    </lineage>
</organism>
<proteinExistence type="inferred from homology"/>
<gene>
    <name evidence="15" type="ORF">SMF913_25328</name>
</gene>
<evidence type="ECO:0000256" key="5">
    <source>
        <dbReference type="ARBA" id="ARBA00011271"/>
    </source>
</evidence>
<dbReference type="Proteomes" id="UP000236520">
    <property type="component" value="Unassembled WGS sequence"/>
</dbReference>
<keyword evidence="11" id="KW-0100">Branched-chain amino acid biosynthesis</keyword>
<keyword evidence="9" id="KW-0028">Amino-acid biosynthesis</keyword>
<dbReference type="AlphaFoldDB" id="A0A2J7YPC4"/>
<dbReference type="EC" id="4.2.1.33" evidence="6"/>
<name>A0A2J7YPC4_STRMQ</name>
<comment type="caution">
    <text evidence="15">The sequence shown here is derived from an EMBL/GenBank/DDBJ whole genome shotgun (WGS) entry which is preliminary data.</text>
</comment>
<evidence type="ECO:0000256" key="9">
    <source>
        <dbReference type="ARBA" id="ARBA00022605"/>
    </source>
</evidence>
<comment type="similarity">
    <text evidence="4">Belongs to the LeuD family. LeuD type 1 subfamily.</text>
</comment>
<dbReference type="PANTHER" id="PTHR43345:SF5">
    <property type="entry name" value="3-ISOPROPYLMALATE DEHYDRATASE SMALL SUBUNIT"/>
    <property type="match status" value="1"/>
</dbReference>
<dbReference type="InterPro" id="IPR050075">
    <property type="entry name" value="LeuD"/>
</dbReference>
<sequence length="212" mass="22939">MVKSSSSRPEIRVVAGPALVLRGNDIDTDRIIPARFLKHLTFDRLGEHVFEDDRKEAAASGAVHPFDAAESAGAAILLTAKNFGCGSSREHAPQALYRWGIQAVVGESFGEIFRGNCTTIGLPCVVIAPEHAAEACALAESSPATRAVLDLERSDLRMGDRSWPIQLPESVRERFVTGRWDTLAELHSAARSVRAVADRLPYLNGWTVGAHA</sequence>
<evidence type="ECO:0000256" key="13">
    <source>
        <dbReference type="ARBA" id="ARBA00033368"/>
    </source>
</evidence>
<evidence type="ECO:0000256" key="12">
    <source>
        <dbReference type="ARBA" id="ARBA00031631"/>
    </source>
</evidence>
<evidence type="ECO:0000256" key="4">
    <source>
        <dbReference type="ARBA" id="ARBA00009845"/>
    </source>
</evidence>
<dbReference type="RefSeq" id="WP_069871933.1">
    <property type="nucleotide sequence ID" value="NZ_LJIW01000002.1"/>
</dbReference>
<comment type="subunit">
    <text evidence="5">Heterodimer of LeuC and LeuD.</text>
</comment>
<dbReference type="GO" id="GO:0009098">
    <property type="term" value="P:L-leucine biosynthetic process"/>
    <property type="evidence" value="ECO:0007669"/>
    <property type="project" value="UniProtKB-KW"/>
</dbReference>
<comment type="function">
    <text evidence="2">Catalyzes the isomerization between 2-isopropylmalate and 3-isopropylmalate, via the formation of 2-isopropylmaleate.</text>
</comment>
<reference evidence="15 16" key="1">
    <citation type="submission" date="2015-09" db="EMBL/GenBank/DDBJ databases">
        <title>Genome sequence, genome mining and natural product profiling of a biocontrol bacterium Streptomyces malaysiensis F913.</title>
        <authorList>
            <person name="Xu Y."/>
            <person name="Wei J."/>
            <person name="Xie J."/>
            <person name="Li T."/>
            <person name="Zhou Z."/>
        </authorList>
    </citation>
    <scope>NUCLEOTIDE SEQUENCE [LARGE SCALE GENOMIC DNA]</scope>
    <source>
        <strain evidence="15 16">F913</strain>
    </source>
</reference>
<evidence type="ECO:0000256" key="2">
    <source>
        <dbReference type="ARBA" id="ARBA00002695"/>
    </source>
</evidence>
<evidence type="ECO:0000256" key="11">
    <source>
        <dbReference type="ARBA" id="ARBA00023304"/>
    </source>
</evidence>
<dbReference type="InterPro" id="IPR015928">
    <property type="entry name" value="Aconitase/3IPM_dehydase_swvl"/>
</dbReference>
<accession>A0A2J7YPC4</accession>
<evidence type="ECO:0000256" key="10">
    <source>
        <dbReference type="ARBA" id="ARBA00023239"/>
    </source>
</evidence>
<evidence type="ECO:0000259" key="14">
    <source>
        <dbReference type="Pfam" id="PF00694"/>
    </source>
</evidence>
<evidence type="ECO:0000256" key="7">
    <source>
        <dbReference type="ARBA" id="ARBA00017233"/>
    </source>
</evidence>
<dbReference type="EMBL" id="LJIW01000002">
    <property type="protein sequence ID" value="PNG89863.1"/>
    <property type="molecule type" value="Genomic_DNA"/>
</dbReference>
<dbReference type="InterPro" id="IPR033940">
    <property type="entry name" value="IPMI_Swivel"/>
</dbReference>
<dbReference type="SUPFAM" id="SSF52016">
    <property type="entry name" value="LeuD/IlvD-like"/>
    <property type="match status" value="1"/>
</dbReference>
<keyword evidence="8" id="KW-0432">Leucine biosynthesis</keyword>
<dbReference type="PANTHER" id="PTHR43345">
    <property type="entry name" value="3-ISOPROPYLMALATE DEHYDRATASE SMALL SUBUNIT 2-RELATED-RELATED"/>
    <property type="match status" value="1"/>
</dbReference>